<sequence length="59" mass="6379">MMIPELAKKKPTKKILNQGPKAMMIVPLKAAAKAPDKDNHCKIKADPATNALQISPSKN</sequence>
<organism evidence="1 2">
    <name type="scientific">Enterococcus gallinarum</name>
    <dbReference type="NCBI Taxonomy" id="1353"/>
    <lineage>
        <taxon>Bacteria</taxon>
        <taxon>Bacillati</taxon>
        <taxon>Bacillota</taxon>
        <taxon>Bacilli</taxon>
        <taxon>Lactobacillales</taxon>
        <taxon>Enterococcaceae</taxon>
        <taxon>Enterococcus</taxon>
    </lineage>
</organism>
<evidence type="ECO:0000313" key="2">
    <source>
        <dbReference type="Proteomes" id="UP001183682"/>
    </source>
</evidence>
<proteinExistence type="predicted"/>
<evidence type="ECO:0000313" key="1">
    <source>
        <dbReference type="EMBL" id="MDT2690239.1"/>
    </source>
</evidence>
<dbReference type="EMBL" id="JARPZN010000004">
    <property type="protein sequence ID" value="MDT2690239.1"/>
    <property type="molecule type" value="Genomic_DNA"/>
</dbReference>
<name>A0AAE4HST3_ENTGA</name>
<reference evidence="1" key="1">
    <citation type="submission" date="2023-03" db="EMBL/GenBank/DDBJ databases">
        <authorList>
            <person name="Shen W."/>
            <person name="Cai J."/>
        </authorList>
    </citation>
    <scope>NUCLEOTIDE SEQUENCE</scope>
    <source>
        <strain evidence="1">K69-2</strain>
    </source>
</reference>
<accession>A0AAE4HST3</accession>
<dbReference type="Proteomes" id="UP001183682">
    <property type="component" value="Unassembled WGS sequence"/>
</dbReference>
<dbReference type="AlphaFoldDB" id="A0AAE4HST3"/>
<comment type="caution">
    <text evidence="1">The sequence shown here is derived from an EMBL/GenBank/DDBJ whole genome shotgun (WGS) entry which is preliminary data.</text>
</comment>
<protein>
    <submittedName>
        <fullName evidence="1">Uncharacterized protein</fullName>
    </submittedName>
</protein>
<gene>
    <name evidence="1" type="ORF">P7E30_08485</name>
</gene>